<dbReference type="InterPro" id="IPR019958">
    <property type="entry name" value="Ribosomal_uS9_archaeal"/>
</dbReference>
<dbReference type="InterPro" id="IPR000754">
    <property type="entry name" value="Ribosomal_uS9"/>
</dbReference>
<evidence type="ECO:0000256" key="3">
    <source>
        <dbReference type="HAMAP-Rule" id="MF_00532"/>
    </source>
</evidence>
<dbReference type="PANTHER" id="PTHR21569">
    <property type="entry name" value="RIBOSOMAL PROTEIN S9"/>
    <property type="match status" value="1"/>
</dbReference>
<dbReference type="PANTHER" id="PTHR21569:SF16">
    <property type="entry name" value="RIBOSOMAL PROTEIN S16"/>
    <property type="match status" value="1"/>
</dbReference>
<dbReference type="EMBL" id="LWMW01000011">
    <property type="protein sequence ID" value="KZX17742.1"/>
    <property type="molecule type" value="Genomic_DNA"/>
</dbReference>
<dbReference type="PATRIC" id="fig|47311.3.peg.45"/>
<dbReference type="InterPro" id="IPR020568">
    <property type="entry name" value="Ribosomal_Su5_D2-typ_SF"/>
</dbReference>
<dbReference type="RefSeq" id="WP_067257208.1">
    <property type="nucleotide sequence ID" value="NZ_LWMW01000011.1"/>
</dbReference>
<dbReference type="HAMAP" id="MF_00532_A">
    <property type="entry name" value="Ribosomal_uS9_A"/>
    <property type="match status" value="1"/>
</dbReference>
<dbReference type="GO" id="GO:0003735">
    <property type="term" value="F:structural constituent of ribosome"/>
    <property type="evidence" value="ECO:0007669"/>
    <property type="project" value="UniProtKB-UniRule"/>
</dbReference>
<dbReference type="NCBIfam" id="NF001749">
    <property type="entry name" value="PRK00474.1"/>
    <property type="match status" value="1"/>
</dbReference>
<feature type="region of interest" description="Disordered" evidence="4">
    <location>
        <begin position="110"/>
        <end position="133"/>
    </location>
</feature>
<keyword evidence="1 3" id="KW-0689">Ribosomal protein</keyword>
<gene>
    <name evidence="5" type="primary">rpsI</name>
    <name evidence="3" type="synonym">rps9</name>
    <name evidence="5" type="ORF">MBCUT_00360</name>
</gene>
<evidence type="ECO:0000313" key="6">
    <source>
        <dbReference type="Proteomes" id="UP000077275"/>
    </source>
</evidence>
<dbReference type="STRING" id="47311.MBCUT_00360"/>
<proteinExistence type="inferred from homology"/>
<evidence type="ECO:0000313" key="5">
    <source>
        <dbReference type="EMBL" id="KZX17742.1"/>
    </source>
</evidence>
<dbReference type="Pfam" id="PF00380">
    <property type="entry name" value="Ribosomal_S9"/>
    <property type="match status" value="1"/>
</dbReference>
<evidence type="ECO:0000256" key="1">
    <source>
        <dbReference type="ARBA" id="ARBA00022980"/>
    </source>
</evidence>
<evidence type="ECO:0000256" key="4">
    <source>
        <dbReference type="SAM" id="MobiDB-lite"/>
    </source>
</evidence>
<dbReference type="GO" id="GO:0006412">
    <property type="term" value="P:translation"/>
    <property type="evidence" value="ECO:0007669"/>
    <property type="project" value="UniProtKB-UniRule"/>
</dbReference>
<dbReference type="Gene3D" id="3.30.230.10">
    <property type="match status" value="1"/>
</dbReference>
<dbReference type="Proteomes" id="UP000077275">
    <property type="component" value="Unassembled WGS sequence"/>
</dbReference>
<keyword evidence="2 3" id="KW-0687">Ribonucleoprotein</keyword>
<dbReference type="InterPro" id="IPR014721">
    <property type="entry name" value="Ribsml_uS5_D2-typ_fold_subgr"/>
</dbReference>
<dbReference type="SUPFAM" id="SSF54211">
    <property type="entry name" value="Ribosomal protein S5 domain 2-like"/>
    <property type="match status" value="1"/>
</dbReference>
<name>A0A166FJK7_9EURY</name>
<protein>
    <recommendedName>
        <fullName evidence="3">Small ribosomal subunit protein uS9</fullName>
    </recommendedName>
</protein>
<dbReference type="AlphaFoldDB" id="A0A166FJK7"/>
<dbReference type="OrthoDB" id="52677at2157"/>
<reference evidence="5 6" key="1">
    <citation type="submission" date="2016-04" db="EMBL/GenBank/DDBJ databases">
        <title>Genome sequence of Methanobrevibacter cuticularis DSM 11139.</title>
        <authorList>
            <person name="Poehlein A."/>
            <person name="Seedorf H."/>
            <person name="Daniel R."/>
        </authorList>
    </citation>
    <scope>NUCLEOTIDE SEQUENCE [LARGE SCALE GENOMIC DNA]</scope>
    <source>
        <strain evidence="5 6">DSM 11139</strain>
    </source>
</reference>
<sequence>MKKVVHTSGKRKTAIARGTVQEGKGRVRINKYPIELYSPELARLKLTEPLTLAGDIVNDVDINVKVVGGGVMGQAEAARMVIAKGLVQWTNDMDLKEKFVQYDRTMLVGDPRRSEPKKYGGPGARARKQKSYR</sequence>
<evidence type="ECO:0000256" key="2">
    <source>
        <dbReference type="ARBA" id="ARBA00023274"/>
    </source>
</evidence>
<keyword evidence="6" id="KW-1185">Reference proteome</keyword>
<accession>A0A166FJK7</accession>
<dbReference type="GO" id="GO:0022627">
    <property type="term" value="C:cytosolic small ribosomal subunit"/>
    <property type="evidence" value="ECO:0007669"/>
    <property type="project" value="UniProtKB-UniRule"/>
</dbReference>
<organism evidence="5 6">
    <name type="scientific">Methanobrevibacter cuticularis</name>
    <dbReference type="NCBI Taxonomy" id="47311"/>
    <lineage>
        <taxon>Archaea</taxon>
        <taxon>Methanobacteriati</taxon>
        <taxon>Methanobacteriota</taxon>
        <taxon>Methanomada group</taxon>
        <taxon>Methanobacteria</taxon>
        <taxon>Methanobacteriales</taxon>
        <taxon>Methanobacteriaceae</taxon>
        <taxon>Methanobrevibacter</taxon>
    </lineage>
</organism>
<comment type="similarity">
    <text evidence="3">Belongs to the universal ribosomal protein uS9 family.</text>
</comment>
<dbReference type="NCBIfam" id="TIGR03627">
    <property type="entry name" value="uS9_arch"/>
    <property type="match status" value="1"/>
</dbReference>
<comment type="caution">
    <text evidence="5">The sequence shown here is derived from an EMBL/GenBank/DDBJ whole genome shotgun (WGS) entry which is preliminary data.</text>
</comment>
<dbReference type="GO" id="GO:0003723">
    <property type="term" value="F:RNA binding"/>
    <property type="evidence" value="ECO:0007669"/>
    <property type="project" value="TreeGrafter"/>
</dbReference>
<dbReference type="FunFam" id="3.30.230.10:FF:000051">
    <property type="entry name" value="30S ribosomal protein S9"/>
    <property type="match status" value="1"/>
</dbReference>
<dbReference type="GO" id="GO:0000462">
    <property type="term" value="P:maturation of SSU-rRNA from tricistronic rRNA transcript (SSU-rRNA, 5.8S rRNA, LSU-rRNA)"/>
    <property type="evidence" value="ECO:0007669"/>
    <property type="project" value="TreeGrafter"/>
</dbReference>